<feature type="transmembrane region" description="Helical" evidence="1">
    <location>
        <begin position="163"/>
        <end position="184"/>
    </location>
</feature>
<reference evidence="2" key="1">
    <citation type="submission" date="2021-03" db="EMBL/GenBank/DDBJ databases">
        <title>Genomic Encyclopedia of Type Strains, Phase IV (KMG-IV): sequencing the most valuable type-strain genomes for metagenomic binning, comparative biology and taxonomic classification.</title>
        <authorList>
            <person name="Goeker M."/>
        </authorList>
    </citation>
    <scope>NUCLEOTIDE SEQUENCE</scope>
    <source>
        <strain evidence="2">DSM 101588</strain>
    </source>
</reference>
<dbReference type="RefSeq" id="WP_209453609.1">
    <property type="nucleotide sequence ID" value="NZ_JAGGLT010000011.1"/>
</dbReference>
<name>A0ABS4NDH4_9THEO</name>
<evidence type="ECO:0000313" key="2">
    <source>
        <dbReference type="EMBL" id="MBP2071736.1"/>
    </source>
</evidence>
<evidence type="ECO:0000313" key="3">
    <source>
        <dbReference type="Proteomes" id="UP001166402"/>
    </source>
</evidence>
<keyword evidence="3" id="KW-1185">Reference proteome</keyword>
<proteinExistence type="predicted"/>
<comment type="caution">
    <text evidence="2">The sequence shown here is derived from an EMBL/GenBank/DDBJ whole genome shotgun (WGS) entry which is preliminary data.</text>
</comment>
<dbReference type="Proteomes" id="UP001166402">
    <property type="component" value="Unassembled WGS sequence"/>
</dbReference>
<organism evidence="2 3">
    <name type="scientific">Thermoanaerobacterium butyriciformans</name>
    <dbReference type="NCBI Taxonomy" id="1702242"/>
    <lineage>
        <taxon>Bacteria</taxon>
        <taxon>Bacillati</taxon>
        <taxon>Bacillota</taxon>
        <taxon>Clostridia</taxon>
        <taxon>Thermoanaerobacterales</taxon>
        <taxon>Thermoanaerobacteraceae</taxon>
        <taxon>Thermoanaerobacterium</taxon>
    </lineage>
</organism>
<protein>
    <submittedName>
        <fullName evidence="2">Uncharacterized protein</fullName>
    </submittedName>
</protein>
<keyword evidence="1" id="KW-1133">Transmembrane helix</keyword>
<keyword evidence="1" id="KW-0812">Transmembrane</keyword>
<sequence length="194" mass="21111">MRSKKLNINYKWTINAFIFSFVLAVIMNFSSDILLKKSNIIIAFFVLLVIVFTGILFDIIGIAVATGFEEPFHSMASNKVFGAKQSIKLIRNADIVSNFCNDIIGDICGIVSGAALTSIIAKLSLSGSKSTIYATIFGGILSAVTIGGKALGKNFGMHESQSIIFAVGIFLAWIEKYTGIDFFSSNSKRNKTRK</sequence>
<dbReference type="EMBL" id="JAGGLT010000011">
    <property type="protein sequence ID" value="MBP2071736.1"/>
    <property type="molecule type" value="Genomic_DNA"/>
</dbReference>
<gene>
    <name evidence="2" type="ORF">J2Z80_001256</name>
</gene>
<keyword evidence="1" id="KW-0472">Membrane</keyword>
<feature type="transmembrane region" description="Helical" evidence="1">
    <location>
        <begin position="41"/>
        <end position="65"/>
    </location>
</feature>
<feature type="transmembrane region" description="Helical" evidence="1">
    <location>
        <begin position="132"/>
        <end position="151"/>
    </location>
</feature>
<feature type="transmembrane region" description="Helical" evidence="1">
    <location>
        <begin position="12"/>
        <end position="29"/>
    </location>
</feature>
<accession>A0ABS4NDH4</accession>
<evidence type="ECO:0000256" key="1">
    <source>
        <dbReference type="SAM" id="Phobius"/>
    </source>
</evidence>